<dbReference type="GO" id="GO:0008757">
    <property type="term" value="F:S-adenosylmethionine-dependent methyltransferase activity"/>
    <property type="evidence" value="ECO:0007669"/>
    <property type="project" value="InterPro"/>
</dbReference>
<proteinExistence type="predicted"/>
<dbReference type="EMBL" id="LAZR01021986">
    <property type="protein sequence ID" value="KKL83402.1"/>
    <property type="molecule type" value="Genomic_DNA"/>
</dbReference>
<feature type="domain" description="Methyltransferase type 11" evidence="1">
    <location>
        <begin position="2"/>
        <end position="73"/>
    </location>
</feature>
<dbReference type="AlphaFoldDB" id="A0A0F9I7M8"/>
<accession>A0A0F9I7M8</accession>
<evidence type="ECO:0000259" key="1">
    <source>
        <dbReference type="Pfam" id="PF08241"/>
    </source>
</evidence>
<gene>
    <name evidence="2" type="ORF">LCGC14_1975060</name>
</gene>
<evidence type="ECO:0000313" key="2">
    <source>
        <dbReference type="EMBL" id="KKL83402.1"/>
    </source>
</evidence>
<dbReference type="InterPro" id="IPR013216">
    <property type="entry name" value="Methyltransf_11"/>
</dbReference>
<protein>
    <recommendedName>
        <fullName evidence="1">Methyltransferase type 11 domain-containing protein</fullName>
    </recommendedName>
</protein>
<comment type="caution">
    <text evidence="2">The sequence shown here is derived from an EMBL/GenBank/DDBJ whole genome shotgun (WGS) entry which is preliminary data.</text>
</comment>
<dbReference type="Gene3D" id="3.40.50.150">
    <property type="entry name" value="Vaccinia Virus protein VP39"/>
    <property type="match status" value="1"/>
</dbReference>
<reference evidence="2" key="1">
    <citation type="journal article" date="2015" name="Nature">
        <title>Complex archaea that bridge the gap between prokaryotes and eukaryotes.</title>
        <authorList>
            <person name="Spang A."/>
            <person name="Saw J.H."/>
            <person name="Jorgensen S.L."/>
            <person name="Zaremba-Niedzwiedzka K."/>
            <person name="Martijn J."/>
            <person name="Lind A.E."/>
            <person name="van Eijk R."/>
            <person name="Schleper C."/>
            <person name="Guy L."/>
            <person name="Ettema T.J."/>
        </authorList>
    </citation>
    <scope>NUCLEOTIDE SEQUENCE</scope>
</reference>
<dbReference type="InterPro" id="IPR029063">
    <property type="entry name" value="SAM-dependent_MTases_sf"/>
</dbReference>
<dbReference type="SUPFAM" id="SSF53335">
    <property type="entry name" value="S-adenosyl-L-methionine-dependent methyltransferases"/>
    <property type="match status" value="1"/>
</dbReference>
<sequence length="188" mass="21678">ISRSISQHAKQKLSDDGFDSLVNPIQTDFRTLPFKDECFDVSCSFGSIEHTPQWGKTIAEQIRVVKKGGVVIIGVPNIYNIWMRYHLNVLVDKLKLLEKFTNFEIHFTRDKLSQVVIKHGLKNVKISGYHFFPKILRWVDLYTKCHNEKFNKIYSLLIAPGLSFCAKLENKETRLNLLSENLIAIGVK</sequence>
<dbReference type="Pfam" id="PF08241">
    <property type="entry name" value="Methyltransf_11"/>
    <property type="match status" value="1"/>
</dbReference>
<organism evidence="2">
    <name type="scientific">marine sediment metagenome</name>
    <dbReference type="NCBI Taxonomy" id="412755"/>
    <lineage>
        <taxon>unclassified sequences</taxon>
        <taxon>metagenomes</taxon>
        <taxon>ecological metagenomes</taxon>
    </lineage>
</organism>
<feature type="non-terminal residue" evidence="2">
    <location>
        <position position="1"/>
    </location>
</feature>
<name>A0A0F9I7M8_9ZZZZ</name>